<dbReference type="Proteomes" id="UP000268350">
    <property type="component" value="Unassembled WGS sequence"/>
</dbReference>
<dbReference type="InterPro" id="IPR016126">
    <property type="entry name" value="Secretoglobin"/>
</dbReference>
<sequence>MEEQKKELQDGAAKHCPNCKDELKPEPEQLFEDNVEDIAKSLAQIMLICGINTSKCCQVKSIIKSAFVYHEKSRTQCSPKAQPEVSIDRDDMLKALHVKCEMERMEAMLAYSIIKRAFKAFFHGKPPVTVSSPVVDAMAVLSQQAAWTHAAFKTSQLFDQYQAAFFWAHKSYEKQINVIYTALYKRMKARCTMTQESRCRCARCSEQSLSSARKFGGKPVPQKLTLKEDCDLPKSCILCGLQVPSELTTGPLVNVKLPRPIRNPEVNLPSCDVCHSPFLICECTIDQLTGEQQEDCGQDSYKVKWYRLEEGEPQTKTQWPPYIGFLDTKETEEQQQPSSEDWENHHCPVDCRHDSSSCEDAFTCDSDFGSSNVCDDDDSSDCPSSYRSCTHLQENTDKLEAYLKQLKAKNKNPETREPGAACKRCKD</sequence>
<evidence type="ECO:0000313" key="3">
    <source>
        <dbReference type="Proteomes" id="UP000268350"/>
    </source>
</evidence>
<feature type="region of interest" description="Disordered" evidence="1">
    <location>
        <begin position="408"/>
        <end position="427"/>
    </location>
</feature>
<evidence type="ECO:0000313" key="2">
    <source>
        <dbReference type="EMBL" id="SPP84849.1"/>
    </source>
</evidence>
<organism evidence="2 3">
    <name type="scientific">Drosophila guanche</name>
    <name type="common">Fruit fly</name>
    <dbReference type="NCBI Taxonomy" id="7266"/>
    <lineage>
        <taxon>Eukaryota</taxon>
        <taxon>Metazoa</taxon>
        <taxon>Ecdysozoa</taxon>
        <taxon>Arthropoda</taxon>
        <taxon>Hexapoda</taxon>
        <taxon>Insecta</taxon>
        <taxon>Pterygota</taxon>
        <taxon>Neoptera</taxon>
        <taxon>Endopterygota</taxon>
        <taxon>Diptera</taxon>
        <taxon>Brachycera</taxon>
        <taxon>Muscomorpha</taxon>
        <taxon>Ephydroidea</taxon>
        <taxon>Drosophilidae</taxon>
        <taxon>Drosophila</taxon>
        <taxon>Sophophora</taxon>
    </lineage>
</organism>
<keyword evidence="3" id="KW-1185">Reference proteome</keyword>
<gene>
    <name evidence="2" type="ORF">DGUA_6G014687</name>
</gene>
<protein>
    <submittedName>
        <fullName evidence="2">Uncharacterized protein</fullName>
    </submittedName>
</protein>
<accession>A0A3B0KEW5</accession>
<dbReference type="PROSITE" id="PS51311">
    <property type="entry name" value="SCGB"/>
    <property type="match status" value="1"/>
</dbReference>
<dbReference type="AlphaFoldDB" id="A0A3B0KEW5"/>
<reference evidence="3" key="1">
    <citation type="submission" date="2018-01" db="EMBL/GenBank/DDBJ databases">
        <authorList>
            <person name="Alioto T."/>
            <person name="Alioto T."/>
        </authorList>
    </citation>
    <scope>NUCLEOTIDE SEQUENCE [LARGE SCALE GENOMIC DNA]</scope>
</reference>
<dbReference type="OMA" id="YKVKWYR"/>
<name>A0A3B0KEW5_DROGU</name>
<evidence type="ECO:0000256" key="1">
    <source>
        <dbReference type="SAM" id="MobiDB-lite"/>
    </source>
</evidence>
<dbReference type="STRING" id="7266.A0A3B0KEW5"/>
<dbReference type="EMBL" id="OUUW01000009">
    <property type="protein sequence ID" value="SPP84849.1"/>
    <property type="molecule type" value="Genomic_DNA"/>
</dbReference>
<proteinExistence type="predicted"/>
<dbReference type="OrthoDB" id="7880482at2759"/>